<dbReference type="AlphaFoldDB" id="A0A1H7UKM9"/>
<dbReference type="Proteomes" id="UP000199214">
    <property type="component" value="Unassembled WGS sequence"/>
</dbReference>
<evidence type="ECO:0000313" key="1">
    <source>
        <dbReference type="EMBL" id="SEL97602.1"/>
    </source>
</evidence>
<name>A0A1H7UKM9_9SPHN</name>
<dbReference type="Pfam" id="PF09344">
    <property type="entry name" value="Cas_CT1975"/>
    <property type="match status" value="1"/>
</dbReference>
<keyword evidence="2" id="KW-1185">Reference proteome</keyword>
<protein>
    <submittedName>
        <fullName evidence="1">CRISPR-associated protein, Cse4 family</fullName>
    </submittedName>
</protein>
<sequence length="414" mass="44822">MSVTSEAGGVVPKFIQIHFLAAWPGALLNRDDAGLAKRLPFGSAIRTRISSQCLKRHWRMADDAHALHALARQNGVEGVRSKLAIEREVTGPLRARFDEKAVDAVEGAFLTKFYGKNAKDKQQRQALLFGRPELAWLREQAERLLSENADAKAAGAAAEAWIKEEKANLNQLRDQNVLAASLEAALFGRMVTSDTRANRDAAIHVAHAFTVHPEQAELDYFTVVDDLRDREQGDDAGAAGVFDTELTSGLYYGYVVVDVPLLVSNLTGCARADWAGDHDRALAAQVVEHLVHLVAEVSPGAKKGSTAPYSRAELVLVEAGDRQPRTLANAFRDAVETQTRSSNGSLGNRTAEKLARHLSAMDRMYETGEARRHAALPDLSLDLPEVLATPIPGSSLRDLAAWAGATVRDAAVAA</sequence>
<accession>A0A1H7UKM9</accession>
<dbReference type="STRING" id="1855283.SAMN05216382_3029"/>
<dbReference type="InterPro" id="IPR010148">
    <property type="entry name" value="CRISPR-assoc_prot_CT1975"/>
</dbReference>
<dbReference type="EMBL" id="FNZZ01000007">
    <property type="protein sequence ID" value="SEL97602.1"/>
    <property type="molecule type" value="Genomic_DNA"/>
</dbReference>
<proteinExistence type="predicted"/>
<evidence type="ECO:0000313" key="2">
    <source>
        <dbReference type="Proteomes" id="UP000199214"/>
    </source>
</evidence>
<reference evidence="2" key="1">
    <citation type="submission" date="2016-10" db="EMBL/GenBank/DDBJ databases">
        <authorList>
            <person name="Varghese N."/>
            <person name="Submissions S."/>
        </authorList>
    </citation>
    <scope>NUCLEOTIDE SEQUENCE [LARGE SCALE GENOMIC DNA]</scope>
    <source>
        <strain evidence="2">JS21-1</strain>
    </source>
</reference>
<dbReference type="NCBIfam" id="TIGR01869">
    <property type="entry name" value="casC_Cse4"/>
    <property type="match status" value="1"/>
</dbReference>
<gene>
    <name evidence="1" type="ORF">SAMN05216382_3029</name>
</gene>
<organism evidence="1 2">
    <name type="scientific">Sphingomonas palmae</name>
    <dbReference type="NCBI Taxonomy" id="1855283"/>
    <lineage>
        <taxon>Bacteria</taxon>
        <taxon>Pseudomonadati</taxon>
        <taxon>Pseudomonadota</taxon>
        <taxon>Alphaproteobacteria</taxon>
        <taxon>Sphingomonadales</taxon>
        <taxon>Sphingomonadaceae</taxon>
        <taxon>Sphingomonas</taxon>
    </lineage>
</organism>